<evidence type="ECO:0000256" key="2">
    <source>
        <dbReference type="SAM" id="MobiDB-lite"/>
    </source>
</evidence>
<keyword evidence="3" id="KW-0732">Signal</keyword>
<feature type="compositionally biased region" description="Basic and acidic residues" evidence="2">
    <location>
        <begin position="40"/>
        <end position="60"/>
    </location>
</feature>
<name>A0A345ZBM1_9BACT</name>
<dbReference type="Proteomes" id="UP000254834">
    <property type="component" value="Chromosome"/>
</dbReference>
<feature type="region of interest" description="Disordered" evidence="2">
    <location>
        <begin position="272"/>
        <end position="296"/>
    </location>
</feature>
<evidence type="ECO:0000313" key="4">
    <source>
        <dbReference type="EMBL" id="AXK60688.1"/>
    </source>
</evidence>
<protein>
    <submittedName>
        <fullName evidence="4">Uncharacterized protein</fullName>
    </submittedName>
</protein>
<feature type="compositionally biased region" description="Polar residues" evidence="2">
    <location>
        <begin position="87"/>
        <end position="101"/>
    </location>
</feature>
<feature type="coiled-coil region" evidence="1">
    <location>
        <begin position="159"/>
        <end position="186"/>
    </location>
</feature>
<feature type="chain" id="PRO_5016691144" evidence="3">
    <location>
        <begin position="21"/>
        <end position="296"/>
    </location>
</feature>
<feature type="compositionally biased region" description="Basic residues" evidence="2">
    <location>
        <begin position="275"/>
        <end position="285"/>
    </location>
</feature>
<proteinExistence type="predicted"/>
<keyword evidence="5" id="KW-1185">Reference proteome</keyword>
<evidence type="ECO:0000256" key="3">
    <source>
        <dbReference type="SAM" id="SignalP"/>
    </source>
</evidence>
<evidence type="ECO:0000313" key="5">
    <source>
        <dbReference type="Proteomes" id="UP000254834"/>
    </source>
</evidence>
<accession>A0A345ZBM1</accession>
<evidence type="ECO:0000256" key="1">
    <source>
        <dbReference type="SAM" id="Coils"/>
    </source>
</evidence>
<sequence length="296" mass="33554">MKNLKIVLSMFLMCALQLMAPEAPVKSGKLEGETGQAKDPYAKETKAEKDARAKTEHDATAQKLLNDALKESNSTSVTKKQGDKNGTESTTGEQQTPTSDVTFDVSDSLVDQDALKKIQDIHDKKFDTPQDFINYISYKFQQITDTLFSNLPDEVQTKLNSSKKSIKNLNKQLQDARSKIDKLQQEFIKSYNPDTGTYRYSEETFKADVRKEIEPIAQSLQTVIDEISITLKKNNIEFDHSQVQSYLKEFSQDIKAQIKDYKTPEELKEQAILRNKSKLSPRPKSVKSESEPGLFP</sequence>
<dbReference type="EMBL" id="CP025544">
    <property type="protein sequence ID" value="AXK60688.1"/>
    <property type="molecule type" value="Genomic_DNA"/>
</dbReference>
<feature type="region of interest" description="Disordered" evidence="2">
    <location>
        <begin position="24"/>
        <end position="104"/>
    </location>
</feature>
<reference evidence="4 5" key="1">
    <citation type="submission" date="2017-12" db="EMBL/GenBank/DDBJ databases">
        <title>Chromulinavorax destructans is a abundant pathogen of dominant heterotrophic picoflagllates.</title>
        <authorList>
            <person name="Deeg C.M."/>
            <person name="Zimmer M."/>
            <person name="Suttle C.A."/>
        </authorList>
    </citation>
    <scope>NUCLEOTIDE SEQUENCE [LARGE SCALE GENOMIC DNA]</scope>
    <source>
        <strain evidence="4 5">SeV1</strain>
    </source>
</reference>
<feature type="signal peptide" evidence="3">
    <location>
        <begin position="1"/>
        <end position="20"/>
    </location>
</feature>
<dbReference type="RefSeq" id="WP_115585703.1">
    <property type="nucleotide sequence ID" value="NZ_CP025544.1"/>
</dbReference>
<dbReference type="AlphaFoldDB" id="A0A345ZBM1"/>
<keyword evidence="1" id="KW-0175">Coiled coil</keyword>
<organism evidence="4 5">
    <name type="scientific">Candidatus Chromulinivorax destructor</name>
    <dbReference type="NCBI Taxonomy" id="2066483"/>
    <lineage>
        <taxon>Bacteria</taxon>
        <taxon>Candidatus Babelota</taxon>
        <taxon>Candidatus Babeliae</taxon>
        <taxon>Candidatus Babeliales</taxon>
        <taxon>Candidatus Chromulinivoraceae</taxon>
        <taxon>Candidatus Chromulinivorax</taxon>
    </lineage>
</organism>
<gene>
    <name evidence="4" type="ORF">C0J27_02950</name>
</gene>
<dbReference type="KEGG" id="cdes:C0J27_02950"/>